<dbReference type="PANTHER" id="PTHR22993:SF9">
    <property type="entry name" value="FORMAMIDOPYRIMIDINE-DNA GLYCOSYLASE"/>
    <property type="match status" value="1"/>
</dbReference>
<dbReference type="SUPFAM" id="SSF57716">
    <property type="entry name" value="Glucocorticoid receptor-like (DNA-binding domain)"/>
    <property type="match status" value="1"/>
</dbReference>
<feature type="active site" description="Proton donor" evidence="15">
    <location>
        <position position="3"/>
    </location>
</feature>
<dbReference type="InterPro" id="IPR015886">
    <property type="entry name" value="H2TH_FPG"/>
</dbReference>
<evidence type="ECO:0000256" key="14">
    <source>
        <dbReference type="ARBA" id="ARBA00044632"/>
    </source>
</evidence>
<keyword evidence="19" id="KW-1185">Reference proteome</keyword>
<dbReference type="InterPro" id="IPR010663">
    <property type="entry name" value="Znf_FPG/IleRS"/>
</dbReference>
<evidence type="ECO:0000256" key="12">
    <source>
        <dbReference type="ARBA" id="ARBA00023268"/>
    </source>
</evidence>
<dbReference type="Pfam" id="PF01149">
    <property type="entry name" value="Fapy_DNA_glyco"/>
    <property type="match status" value="1"/>
</dbReference>
<evidence type="ECO:0000256" key="5">
    <source>
        <dbReference type="ARBA" id="ARBA00022763"/>
    </source>
</evidence>
<evidence type="ECO:0000256" key="7">
    <source>
        <dbReference type="ARBA" id="ARBA00022801"/>
    </source>
</evidence>
<reference evidence="18 19" key="1">
    <citation type="journal article" date="2022" name="Genome Biol. Evol.">
        <title>Host diet, physiology and behaviors set the stage for Lachnospiraceae cladogenesis.</title>
        <authorList>
            <person name="Vera-Ponce De Leon A."/>
            <person name="Schneider M."/>
            <person name="Jahnes B.C."/>
            <person name="Sadowski V."/>
            <person name="Camuy-Velez L.A."/>
            <person name="Duan J."/>
            <person name="Sabree Z.L."/>
        </authorList>
    </citation>
    <scope>NUCLEOTIDE SEQUENCE [LARGE SCALE GENOMIC DNA]</scope>
    <source>
        <strain evidence="18 19">PAL227</strain>
    </source>
</reference>
<dbReference type="PROSITE" id="PS51066">
    <property type="entry name" value="ZF_FPG_2"/>
    <property type="match status" value="1"/>
</dbReference>
<evidence type="ECO:0000256" key="2">
    <source>
        <dbReference type="ARBA" id="ARBA00009409"/>
    </source>
</evidence>
<dbReference type="Gene3D" id="1.10.8.50">
    <property type="match status" value="1"/>
</dbReference>
<evidence type="ECO:0000256" key="3">
    <source>
        <dbReference type="ARBA" id="ARBA00011245"/>
    </source>
</evidence>
<keyword evidence="10 15" id="KW-0234">DNA repair</keyword>
<comment type="catalytic activity">
    <reaction evidence="1 15">
        <text>Hydrolysis of DNA containing ring-opened 7-methylguanine residues, releasing 2,6-diamino-4-hydroxy-5-(N-methyl)formamidopyrimidine.</text>
        <dbReference type="EC" id="3.2.2.23"/>
    </reaction>
</comment>
<dbReference type="CDD" id="cd08966">
    <property type="entry name" value="EcFpg-like_N"/>
    <property type="match status" value="1"/>
</dbReference>
<protein>
    <recommendedName>
        <fullName evidence="15">Formamidopyrimidine-DNA glycosylase</fullName>
        <shortName evidence="15">Fapy-DNA glycosylase</shortName>
        <ecNumber evidence="15">3.2.2.23</ecNumber>
    </recommendedName>
    <alternativeName>
        <fullName evidence="15">DNA-(apurinic or apyrimidinic site) lyase MutM</fullName>
        <shortName evidence="15">AP lyase MutM</shortName>
        <ecNumber evidence="15">4.2.99.18</ecNumber>
    </alternativeName>
</protein>
<dbReference type="SUPFAM" id="SSF81624">
    <property type="entry name" value="N-terminal domain of MutM-like DNA repair proteins"/>
    <property type="match status" value="1"/>
</dbReference>
<feature type="binding site" evidence="15">
    <location>
        <position position="110"/>
    </location>
    <ligand>
        <name>DNA</name>
        <dbReference type="ChEBI" id="CHEBI:16991"/>
    </ligand>
</feature>
<keyword evidence="6 15" id="KW-0863">Zinc-finger</keyword>
<keyword evidence="7 15" id="KW-0378">Hydrolase</keyword>
<evidence type="ECO:0000256" key="6">
    <source>
        <dbReference type="ARBA" id="ARBA00022771"/>
    </source>
</evidence>
<dbReference type="InterPro" id="IPR020629">
    <property type="entry name" value="FPG_Glyclase"/>
</dbReference>
<name>A0ABT1EKA0_9FIRM</name>
<dbReference type="Gene3D" id="3.20.190.10">
    <property type="entry name" value="MutM-like, N-terminal"/>
    <property type="match status" value="1"/>
</dbReference>
<sequence>MPELPEVETVRRMLIDTVVPKEIVKVEVYYEKIVDGDAADFAKRLTGQSFESIDRKGKFLIFILSQDAFISHLRMEGKYELVDAAFPRDKHEHLSFFLEDGTRLRYLDVRKFGRVKLVDKQDYLKEPSLMKLGPEPWDITSDYFYQRIHRSEKPIKSLLLDQSVIAGLGNIYANEVCFRVGLSPKTPGKKLSKKKAEEILEASKTILTEAIRYKGTTIHTFSSNGESGGYQDHLLVHGQKNCPTCGRELTKEAVGGRGTYYCKNCQK</sequence>
<evidence type="ECO:0000256" key="4">
    <source>
        <dbReference type="ARBA" id="ARBA00022723"/>
    </source>
</evidence>
<organism evidence="18 19">
    <name type="scientific">Ohessyouella blattaphilus</name>
    <dbReference type="NCBI Taxonomy" id="2949333"/>
    <lineage>
        <taxon>Bacteria</taxon>
        <taxon>Bacillati</taxon>
        <taxon>Bacillota</taxon>
        <taxon>Clostridia</taxon>
        <taxon>Lachnospirales</taxon>
        <taxon>Lachnospiraceae</taxon>
        <taxon>Ohessyouella</taxon>
    </lineage>
</organism>
<dbReference type="InterPro" id="IPR000214">
    <property type="entry name" value="Znf_DNA_glyclase/AP_lyase"/>
</dbReference>
<dbReference type="EC" id="3.2.2.23" evidence="15"/>
<keyword evidence="4 15" id="KW-0479">Metal-binding</keyword>
<evidence type="ECO:0000313" key="18">
    <source>
        <dbReference type="EMBL" id="MCP1110187.1"/>
    </source>
</evidence>
<dbReference type="NCBIfam" id="NF002211">
    <property type="entry name" value="PRK01103.1"/>
    <property type="match status" value="1"/>
</dbReference>
<evidence type="ECO:0000256" key="13">
    <source>
        <dbReference type="ARBA" id="ARBA00023295"/>
    </source>
</evidence>
<dbReference type="Pfam" id="PF06831">
    <property type="entry name" value="H2TH"/>
    <property type="match status" value="1"/>
</dbReference>
<feature type="active site" description="Proton donor; for delta-elimination activity" evidence="15">
    <location>
        <position position="257"/>
    </location>
</feature>
<dbReference type="SMART" id="SM00898">
    <property type="entry name" value="Fapy_DNA_glyco"/>
    <property type="match status" value="1"/>
</dbReference>
<keyword evidence="12 15" id="KW-0511">Multifunctional enzyme</keyword>
<evidence type="ECO:0000256" key="8">
    <source>
        <dbReference type="ARBA" id="ARBA00022833"/>
    </source>
</evidence>
<dbReference type="NCBIfam" id="TIGR00577">
    <property type="entry name" value="fpg"/>
    <property type="match status" value="1"/>
</dbReference>
<evidence type="ECO:0000256" key="11">
    <source>
        <dbReference type="ARBA" id="ARBA00023239"/>
    </source>
</evidence>
<dbReference type="InterPro" id="IPR035937">
    <property type="entry name" value="FPG_N"/>
</dbReference>
<dbReference type="Pfam" id="PF06827">
    <property type="entry name" value="zf-FPG_IleRS"/>
    <property type="match status" value="1"/>
</dbReference>
<evidence type="ECO:0000313" key="19">
    <source>
        <dbReference type="Proteomes" id="UP001523565"/>
    </source>
</evidence>
<comment type="caution">
    <text evidence="18">The sequence shown here is derived from an EMBL/GenBank/DDBJ whole genome shotgun (WGS) entry which is preliminary data.</text>
</comment>
<dbReference type="HAMAP" id="MF_00103">
    <property type="entry name" value="Fapy_DNA_glycosyl"/>
    <property type="match status" value="1"/>
</dbReference>
<dbReference type="SMART" id="SM01232">
    <property type="entry name" value="H2TH"/>
    <property type="match status" value="1"/>
</dbReference>
<keyword evidence="13 15" id="KW-0326">Glycosidase</keyword>
<dbReference type="InterPro" id="IPR015887">
    <property type="entry name" value="DNA_glyclase_Znf_dom_DNA_BS"/>
</dbReference>
<dbReference type="InterPro" id="IPR010979">
    <property type="entry name" value="Ribosomal_uS13-like_H2TH"/>
</dbReference>
<evidence type="ECO:0000256" key="1">
    <source>
        <dbReference type="ARBA" id="ARBA00001668"/>
    </source>
</evidence>
<feature type="binding site" evidence="15">
    <location>
        <position position="91"/>
    </location>
    <ligand>
        <name>DNA</name>
        <dbReference type="ChEBI" id="CHEBI:16991"/>
    </ligand>
</feature>
<dbReference type="EMBL" id="JAMZFV010000010">
    <property type="protein sequence ID" value="MCP1110187.1"/>
    <property type="molecule type" value="Genomic_DNA"/>
</dbReference>
<dbReference type="InterPro" id="IPR012319">
    <property type="entry name" value="FPG_cat"/>
</dbReference>
<comment type="catalytic activity">
    <reaction evidence="14 15">
        <text>2'-deoxyribonucleotide-(2'-deoxyribose 5'-phosphate)-2'-deoxyribonucleotide-DNA = a 3'-end 2'-deoxyribonucleotide-(2,3-dehydro-2,3-deoxyribose 5'-phosphate)-DNA + a 5'-end 5'-phospho-2'-deoxyribonucleoside-DNA + H(+)</text>
        <dbReference type="Rhea" id="RHEA:66592"/>
        <dbReference type="Rhea" id="RHEA-COMP:13180"/>
        <dbReference type="Rhea" id="RHEA-COMP:16897"/>
        <dbReference type="Rhea" id="RHEA-COMP:17067"/>
        <dbReference type="ChEBI" id="CHEBI:15378"/>
        <dbReference type="ChEBI" id="CHEBI:136412"/>
        <dbReference type="ChEBI" id="CHEBI:157695"/>
        <dbReference type="ChEBI" id="CHEBI:167181"/>
        <dbReference type="EC" id="4.2.99.18"/>
    </reaction>
</comment>
<keyword evidence="11 15" id="KW-0456">Lyase</keyword>
<feature type="domain" description="Formamidopyrimidine-DNA glycosylase catalytic" evidence="17">
    <location>
        <begin position="2"/>
        <end position="113"/>
    </location>
</feature>
<dbReference type="PANTHER" id="PTHR22993">
    <property type="entry name" value="FORMAMIDOPYRIMIDINE-DNA GLYCOSYLASE"/>
    <property type="match status" value="1"/>
</dbReference>
<dbReference type="RefSeq" id="WP_262069068.1">
    <property type="nucleotide sequence ID" value="NZ_JAMXOC010000010.1"/>
</dbReference>
<evidence type="ECO:0000259" key="16">
    <source>
        <dbReference type="PROSITE" id="PS51066"/>
    </source>
</evidence>
<comment type="caution">
    <text evidence="15">Lacks conserved residue(s) required for the propagation of feature annotation.</text>
</comment>
<keyword evidence="8 15" id="KW-0862">Zinc</keyword>
<dbReference type="PROSITE" id="PS01242">
    <property type="entry name" value="ZF_FPG_1"/>
    <property type="match status" value="1"/>
</dbReference>
<evidence type="ECO:0000259" key="17">
    <source>
        <dbReference type="PROSITE" id="PS51068"/>
    </source>
</evidence>
<comment type="cofactor">
    <cofactor evidence="15">
        <name>Zn(2+)</name>
        <dbReference type="ChEBI" id="CHEBI:29105"/>
    </cofactor>
    <text evidence="15">Binds 1 zinc ion per subunit.</text>
</comment>
<keyword evidence="5 15" id="KW-0227">DNA damage</keyword>
<dbReference type="Proteomes" id="UP001523565">
    <property type="component" value="Unassembled WGS sequence"/>
</dbReference>
<comment type="subunit">
    <text evidence="3 15">Monomer.</text>
</comment>
<feature type="active site" description="Proton donor; for beta-elimination activity" evidence="15">
    <location>
        <position position="58"/>
    </location>
</feature>
<evidence type="ECO:0000256" key="9">
    <source>
        <dbReference type="ARBA" id="ARBA00023125"/>
    </source>
</evidence>
<evidence type="ECO:0000256" key="10">
    <source>
        <dbReference type="ARBA" id="ARBA00023204"/>
    </source>
</evidence>
<feature type="active site" description="Schiff-base intermediate with DNA" evidence="15">
    <location>
        <position position="2"/>
    </location>
</feature>
<evidence type="ECO:0000256" key="15">
    <source>
        <dbReference type="HAMAP-Rule" id="MF_00103"/>
    </source>
</evidence>
<dbReference type="SUPFAM" id="SSF46946">
    <property type="entry name" value="S13-like H2TH domain"/>
    <property type="match status" value="1"/>
</dbReference>
<proteinExistence type="inferred from homology"/>
<feature type="domain" description="FPG-type" evidence="16">
    <location>
        <begin position="235"/>
        <end position="267"/>
    </location>
</feature>
<dbReference type="PROSITE" id="PS51068">
    <property type="entry name" value="FPG_CAT"/>
    <property type="match status" value="1"/>
</dbReference>
<comment type="function">
    <text evidence="15">Involved in base excision repair of DNA damaged by oxidation or by mutagenic agents. Acts as DNA glycosylase that recognizes and removes damaged bases. Has a preference for oxidized purines, such as 7,8-dihydro-8-oxoguanine (8-oxoG). Has AP (apurinic/apyrimidinic) lyase activity and introduces nicks in the DNA strand. Cleaves the DNA backbone by beta-delta elimination to generate a single-strand break at the site of the removed base with both 3'- and 5'-phosphates.</text>
</comment>
<accession>A0ABT1EKA0</accession>
<gene>
    <name evidence="15 18" type="primary">mutM</name>
    <name evidence="15" type="synonym">fpg</name>
    <name evidence="18" type="ORF">NK118_07985</name>
</gene>
<dbReference type="GO" id="GO:0008534">
    <property type="term" value="F:oxidized purine nucleobase lesion DNA N-glycosylase activity"/>
    <property type="evidence" value="ECO:0007669"/>
    <property type="project" value="UniProtKB-EC"/>
</dbReference>
<comment type="similarity">
    <text evidence="2 15">Belongs to the FPG family.</text>
</comment>
<dbReference type="EC" id="4.2.99.18" evidence="15"/>
<keyword evidence="9 15" id="KW-0238">DNA-binding</keyword>